<dbReference type="Proteomes" id="UP000186917">
    <property type="component" value="Unassembled WGS sequence"/>
</dbReference>
<name>A0A1N7NJ09_9BACT</name>
<sequence length="54" mass="6106">MTCAHNIKRQLIEVYDPVIPHIHSADAYLPYGGIKTAFVFQCTQLLGFPLCRNT</sequence>
<gene>
    <name evidence="1" type="ORF">SAMN05421788_102470</name>
</gene>
<accession>A0A1N7NJ09</accession>
<protein>
    <submittedName>
        <fullName evidence="1">Uncharacterized protein</fullName>
    </submittedName>
</protein>
<dbReference type="AlphaFoldDB" id="A0A1N7NJ09"/>
<evidence type="ECO:0000313" key="1">
    <source>
        <dbReference type="EMBL" id="SIS98179.1"/>
    </source>
</evidence>
<reference evidence="2" key="1">
    <citation type="submission" date="2017-01" db="EMBL/GenBank/DDBJ databases">
        <authorList>
            <person name="Varghese N."/>
            <person name="Submissions S."/>
        </authorList>
    </citation>
    <scope>NUCLEOTIDE SEQUENCE [LARGE SCALE GENOMIC DNA]</scope>
    <source>
        <strain evidence="2">DSM 21054</strain>
    </source>
</reference>
<evidence type="ECO:0000313" key="2">
    <source>
        <dbReference type="Proteomes" id="UP000186917"/>
    </source>
</evidence>
<proteinExistence type="predicted"/>
<dbReference type="EMBL" id="FTOR01000002">
    <property type="protein sequence ID" value="SIS98179.1"/>
    <property type="molecule type" value="Genomic_DNA"/>
</dbReference>
<dbReference type="STRING" id="477680.SAMN05421788_102470"/>
<organism evidence="1 2">
    <name type="scientific">Filimonas lacunae</name>
    <dbReference type="NCBI Taxonomy" id="477680"/>
    <lineage>
        <taxon>Bacteria</taxon>
        <taxon>Pseudomonadati</taxon>
        <taxon>Bacteroidota</taxon>
        <taxon>Chitinophagia</taxon>
        <taxon>Chitinophagales</taxon>
        <taxon>Chitinophagaceae</taxon>
        <taxon>Filimonas</taxon>
    </lineage>
</organism>
<keyword evidence="2" id="KW-1185">Reference proteome</keyword>